<dbReference type="Proteomes" id="UP000285146">
    <property type="component" value="Unassembled WGS sequence"/>
</dbReference>
<dbReference type="AlphaFoldDB" id="A0A423X088"/>
<sequence length="77" mass="8730">MRDFGAEGDDEFVADDNDDSLRRRKQTYEFSLYPPTTGAASNPQDKEMPEGDGETLTESEAFISDDELCTSMRNRRT</sequence>
<dbReference type="InParanoid" id="A0A423X088"/>
<evidence type="ECO:0000313" key="2">
    <source>
        <dbReference type="EMBL" id="ROW09147.1"/>
    </source>
</evidence>
<organism evidence="2 3">
    <name type="scientific">Cytospora leucostoma</name>
    <dbReference type="NCBI Taxonomy" id="1230097"/>
    <lineage>
        <taxon>Eukaryota</taxon>
        <taxon>Fungi</taxon>
        <taxon>Dikarya</taxon>
        <taxon>Ascomycota</taxon>
        <taxon>Pezizomycotina</taxon>
        <taxon>Sordariomycetes</taxon>
        <taxon>Sordariomycetidae</taxon>
        <taxon>Diaporthales</taxon>
        <taxon>Cytosporaceae</taxon>
        <taxon>Cytospora</taxon>
    </lineage>
</organism>
<name>A0A423X088_9PEZI</name>
<keyword evidence="3" id="KW-1185">Reference proteome</keyword>
<evidence type="ECO:0000313" key="3">
    <source>
        <dbReference type="Proteomes" id="UP000285146"/>
    </source>
</evidence>
<accession>A0A423X088</accession>
<gene>
    <name evidence="2" type="ORF">VPNG_05773</name>
</gene>
<protein>
    <submittedName>
        <fullName evidence="2">Uncharacterized protein</fullName>
    </submittedName>
</protein>
<evidence type="ECO:0000256" key="1">
    <source>
        <dbReference type="SAM" id="MobiDB-lite"/>
    </source>
</evidence>
<feature type="compositionally biased region" description="Acidic residues" evidence="1">
    <location>
        <begin position="1"/>
        <end position="18"/>
    </location>
</feature>
<comment type="caution">
    <text evidence="2">The sequence shown here is derived from an EMBL/GenBank/DDBJ whole genome shotgun (WGS) entry which is preliminary data.</text>
</comment>
<feature type="region of interest" description="Disordered" evidence="1">
    <location>
        <begin position="1"/>
        <end position="77"/>
    </location>
</feature>
<dbReference type="EMBL" id="LKEB01000032">
    <property type="protein sequence ID" value="ROW09147.1"/>
    <property type="molecule type" value="Genomic_DNA"/>
</dbReference>
<feature type="compositionally biased region" description="Acidic residues" evidence="1">
    <location>
        <begin position="50"/>
        <end position="68"/>
    </location>
</feature>
<proteinExistence type="predicted"/>
<reference evidence="2 3" key="1">
    <citation type="submission" date="2015-09" db="EMBL/GenBank/DDBJ databases">
        <title>Host preference determinants of Valsa canker pathogens revealed by comparative genomics.</title>
        <authorList>
            <person name="Yin Z."/>
            <person name="Huang L."/>
        </authorList>
    </citation>
    <scope>NUCLEOTIDE SEQUENCE [LARGE SCALE GENOMIC DNA]</scope>
    <source>
        <strain evidence="2 3">SXYLt</strain>
    </source>
</reference>